<comment type="caution">
    <text evidence="2">The sequence shown here is derived from an EMBL/GenBank/DDBJ whole genome shotgun (WGS) entry which is preliminary data.</text>
</comment>
<dbReference type="EMBL" id="JAZHXI010000001">
    <property type="protein sequence ID" value="KAL2075340.1"/>
    <property type="molecule type" value="Genomic_DNA"/>
</dbReference>
<accession>A0ABR4CZJ9</accession>
<proteinExistence type="predicted"/>
<dbReference type="Gene3D" id="3.30.710.10">
    <property type="entry name" value="Potassium Channel Kv1.1, Chain A"/>
    <property type="match status" value="1"/>
</dbReference>
<feature type="region of interest" description="Disordered" evidence="1">
    <location>
        <begin position="363"/>
        <end position="399"/>
    </location>
</feature>
<name>A0ABR4CZJ9_9HELO</name>
<evidence type="ECO:0008006" key="4">
    <source>
        <dbReference type="Google" id="ProtNLM"/>
    </source>
</evidence>
<evidence type="ECO:0000313" key="2">
    <source>
        <dbReference type="EMBL" id="KAL2075340.1"/>
    </source>
</evidence>
<dbReference type="InterPro" id="IPR011333">
    <property type="entry name" value="SKP1/BTB/POZ_sf"/>
</dbReference>
<dbReference type="CDD" id="cd18186">
    <property type="entry name" value="BTB_POZ_ZBTB_KLHL-like"/>
    <property type="match status" value="1"/>
</dbReference>
<sequence length="399" mass="45700">MSTTDNNKFIEIDPTGDLIIKVVEYDLEAFGQDGNHPVLKTASFKVSRQTLLANCDSAVFKAMLSGAFKEGRESVVTLHEDSVASVELWLRRFYDAFNEDSYEIPIVEVWNAIGFGRKYLFHGEKLNAWFMTYISKQKAMGFSKEDLMEWLYPCEAFSHPVGFAYITKMLAHEGTGHIQERNPSRYRDLHVEGRVIQQLNAARGSMRKEIVKGLFNPLNRICDRECAVHEKSIKSYLNAIRRTGVWPVEDIQHKSNKDIIESAGFVNWIAAKPENACISCLSSLSGAHVLKIRQAILTYWEGLCLDCMDISKPRTGSIDNDYWTHNDTRNYDRGCRIRHKRNTWYFSFMGRAEIMDAFKHEQQARKKAKIERERKEFEAAQESSESDSSDSKGGETTTA</sequence>
<feature type="compositionally biased region" description="Basic and acidic residues" evidence="1">
    <location>
        <begin position="363"/>
        <end position="378"/>
    </location>
</feature>
<evidence type="ECO:0000313" key="3">
    <source>
        <dbReference type="Proteomes" id="UP001595075"/>
    </source>
</evidence>
<keyword evidence="3" id="KW-1185">Reference proteome</keyword>
<organism evidence="2 3">
    <name type="scientific">Oculimacula yallundae</name>
    <dbReference type="NCBI Taxonomy" id="86028"/>
    <lineage>
        <taxon>Eukaryota</taxon>
        <taxon>Fungi</taxon>
        <taxon>Dikarya</taxon>
        <taxon>Ascomycota</taxon>
        <taxon>Pezizomycotina</taxon>
        <taxon>Leotiomycetes</taxon>
        <taxon>Helotiales</taxon>
        <taxon>Ploettnerulaceae</taxon>
        <taxon>Oculimacula</taxon>
    </lineage>
</organism>
<dbReference type="Proteomes" id="UP001595075">
    <property type="component" value="Unassembled WGS sequence"/>
</dbReference>
<evidence type="ECO:0000256" key="1">
    <source>
        <dbReference type="SAM" id="MobiDB-lite"/>
    </source>
</evidence>
<gene>
    <name evidence="2" type="ORF">VTL71DRAFT_283</name>
</gene>
<protein>
    <recommendedName>
        <fullName evidence="4">BTB domain-containing protein</fullName>
    </recommendedName>
</protein>
<reference evidence="2 3" key="1">
    <citation type="journal article" date="2024" name="Commun. Biol.">
        <title>Comparative genomic analysis of thermophilic fungi reveals convergent evolutionary adaptations and gene losses.</title>
        <authorList>
            <person name="Steindorff A.S."/>
            <person name="Aguilar-Pontes M.V."/>
            <person name="Robinson A.J."/>
            <person name="Andreopoulos B."/>
            <person name="LaButti K."/>
            <person name="Kuo A."/>
            <person name="Mondo S."/>
            <person name="Riley R."/>
            <person name="Otillar R."/>
            <person name="Haridas S."/>
            <person name="Lipzen A."/>
            <person name="Grimwood J."/>
            <person name="Schmutz J."/>
            <person name="Clum A."/>
            <person name="Reid I.D."/>
            <person name="Moisan M.C."/>
            <person name="Butler G."/>
            <person name="Nguyen T.T.M."/>
            <person name="Dewar K."/>
            <person name="Conant G."/>
            <person name="Drula E."/>
            <person name="Henrissat B."/>
            <person name="Hansel C."/>
            <person name="Singer S."/>
            <person name="Hutchinson M.I."/>
            <person name="de Vries R.P."/>
            <person name="Natvig D.O."/>
            <person name="Powell A.J."/>
            <person name="Tsang A."/>
            <person name="Grigoriev I.V."/>
        </authorList>
    </citation>
    <scope>NUCLEOTIDE SEQUENCE [LARGE SCALE GENOMIC DNA]</scope>
    <source>
        <strain evidence="2 3">CBS 494.80</strain>
    </source>
</reference>